<keyword evidence="1" id="KW-0812">Transmembrane</keyword>
<keyword evidence="1" id="KW-0472">Membrane</keyword>
<name>A0ABV3PCV5_9ACTN</name>
<evidence type="ECO:0000256" key="1">
    <source>
        <dbReference type="SAM" id="Phobius"/>
    </source>
</evidence>
<organism evidence="2 3">
    <name type="scientific">Kineococcus endophyticus</name>
    <dbReference type="NCBI Taxonomy" id="1181883"/>
    <lineage>
        <taxon>Bacteria</taxon>
        <taxon>Bacillati</taxon>
        <taxon>Actinomycetota</taxon>
        <taxon>Actinomycetes</taxon>
        <taxon>Kineosporiales</taxon>
        <taxon>Kineosporiaceae</taxon>
        <taxon>Kineococcus</taxon>
    </lineage>
</organism>
<feature type="transmembrane region" description="Helical" evidence="1">
    <location>
        <begin position="135"/>
        <end position="157"/>
    </location>
</feature>
<gene>
    <name evidence="2" type="ORF">AB1207_22270</name>
</gene>
<keyword evidence="1" id="KW-1133">Transmembrane helix</keyword>
<accession>A0ABV3PCV5</accession>
<comment type="caution">
    <text evidence="2">The sequence shown here is derived from an EMBL/GenBank/DDBJ whole genome shotgun (WGS) entry which is preliminary data.</text>
</comment>
<dbReference type="Proteomes" id="UP001555826">
    <property type="component" value="Unassembled WGS sequence"/>
</dbReference>
<keyword evidence="3" id="KW-1185">Reference proteome</keyword>
<protein>
    <submittedName>
        <fullName evidence="2">Uncharacterized protein</fullName>
    </submittedName>
</protein>
<evidence type="ECO:0000313" key="2">
    <source>
        <dbReference type="EMBL" id="MEW9267479.1"/>
    </source>
</evidence>
<feature type="transmembrane region" description="Helical" evidence="1">
    <location>
        <begin position="211"/>
        <end position="228"/>
    </location>
</feature>
<feature type="transmembrane region" description="Helical" evidence="1">
    <location>
        <begin position="57"/>
        <end position="77"/>
    </location>
</feature>
<feature type="transmembrane region" description="Helical" evidence="1">
    <location>
        <begin position="178"/>
        <end position="199"/>
    </location>
</feature>
<proteinExistence type="predicted"/>
<feature type="transmembrane region" description="Helical" evidence="1">
    <location>
        <begin position="30"/>
        <end position="51"/>
    </location>
</feature>
<evidence type="ECO:0000313" key="3">
    <source>
        <dbReference type="Proteomes" id="UP001555826"/>
    </source>
</evidence>
<reference evidence="2 3" key="1">
    <citation type="submission" date="2024-07" db="EMBL/GenBank/DDBJ databases">
        <authorList>
            <person name="Thanompreechachai J."/>
            <person name="Duangmal K."/>
        </authorList>
    </citation>
    <scope>NUCLEOTIDE SEQUENCE [LARGE SCALE GENOMIC DNA]</scope>
    <source>
        <strain evidence="2 3">KCTC 19886</strain>
    </source>
</reference>
<feature type="transmembrane region" description="Helical" evidence="1">
    <location>
        <begin position="97"/>
        <end position="123"/>
    </location>
</feature>
<dbReference type="RefSeq" id="WP_367640845.1">
    <property type="nucleotide sequence ID" value="NZ_JBFNQN010000018.1"/>
</dbReference>
<dbReference type="EMBL" id="JBFNQN010000018">
    <property type="protein sequence ID" value="MEW9267479.1"/>
    <property type="molecule type" value="Genomic_DNA"/>
</dbReference>
<sequence>MSTVMHGGAEADAAQEDARRAARWALGAQLLRRVSVALLMVVPMGMYAAALADSSRAVGWVLLMLAAAAVWLAADAVQVRAGWHVVPGQQLPRRRDVALLAAVDVVGAVLLIVGFAVVSGAVGQVPALSAVPGAFLLYELAWFCAAAVVGALVKVLARGAGARPGHAGRGGLARRTRVRVWVLAPVHLGIAVAALLVAQAWALPEVQADDLAFSMLAAAALLAALPLLRRGLAAVHR</sequence>